<name>A0A2V5GXQ8_ASPV1</name>
<dbReference type="Proteomes" id="UP000249829">
    <property type="component" value="Unassembled WGS sequence"/>
</dbReference>
<evidence type="ECO:0000313" key="1">
    <source>
        <dbReference type="EMBL" id="PYI13944.1"/>
    </source>
</evidence>
<protein>
    <submittedName>
        <fullName evidence="1">Uncharacterized protein</fullName>
    </submittedName>
</protein>
<proteinExistence type="predicted"/>
<dbReference type="AlphaFoldDB" id="A0A2V5GXQ8"/>
<gene>
    <name evidence="1" type="ORF">BO99DRAFT_37118</name>
</gene>
<reference evidence="1 2" key="1">
    <citation type="submission" date="2018-02" db="EMBL/GenBank/DDBJ databases">
        <title>The genomes of Aspergillus section Nigri reveals drivers in fungal speciation.</title>
        <authorList>
            <consortium name="DOE Joint Genome Institute"/>
            <person name="Vesth T.C."/>
            <person name="Nybo J."/>
            <person name="Theobald S."/>
            <person name="Brandl J."/>
            <person name="Frisvad J.C."/>
            <person name="Nielsen K.F."/>
            <person name="Lyhne E.K."/>
            <person name="Kogle M.E."/>
            <person name="Kuo A."/>
            <person name="Riley R."/>
            <person name="Clum A."/>
            <person name="Nolan M."/>
            <person name="Lipzen A."/>
            <person name="Salamov A."/>
            <person name="Henrissat B."/>
            <person name="Wiebenga A."/>
            <person name="De vries R.P."/>
            <person name="Grigoriev I.V."/>
            <person name="Mortensen U.H."/>
            <person name="Andersen M.R."/>
            <person name="Baker S.E."/>
        </authorList>
    </citation>
    <scope>NUCLEOTIDE SEQUENCE [LARGE SCALE GENOMIC DNA]</scope>
    <source>
        <strain evidence="1 2">CBS 115571</strain>
    </source>
</reference>
<sequence>METHALMIGLLPGFESTPRGLFKSCDWLECSAGRQALPSQPPEHRQDPCQVNLWGASTSPTSSTRVNRGCKATLDRSLISCSNQRWPARNVREGTRHCQMPLCPSLLLYSTLRHSIHHHLHHHHHHHHHQHPIPSR</sequence>
<keyword evidence="2" id="KW-1185">Reference proteome</keyword>
<accession>A0A2V5GXQ8</accession>
<evidence type="ECO:0000313" key="2">
    <source>
        <dbReference type="Proteomes" id="UP000249829"/>
    </source>
</evidence>
<organism evidence="1 2">
    <name type="scientific">Aspergillus violaceofuscus (strain CBS 115571)</name>
    <dbReference type="NCBI Taxonomy" id="1450538"/>
    <lineage>
        <taxon>Eukaryota</taxon>
        <taxon>Fungi</taxon>
        <taxon>Dikarya</taxon>
        <taxon>Ascomycota</taxon>
        <taxon>Pezizomycotina</taxon>
        <taxon>Eurotiomycetes</taxon>
        <taxon>Eurotiomycetidae</taxon>
        <taxon>Eurotiales</taxon>
        <taxon>Aspergillaceae</taxon>
        <taxon>Aspergillus</taxon>
    </lineage>
</organism>
<dbReference type="EMBL" id="KZ825225">
    <property type="protein sequence ID" value="PYI13944.1"/>
    <property type="molecule type" value="Genomic_DNA"/>
</dbReference>